<organism evidence="5 6">
    <name type="scientific">Mesorhizobium tamadayense</name>
    <dbReference type="NCBI Taxonomy" id="425306"/>
    <lineage>
        <taxon>Bacteria</taxon>
        <taxon>Pseudomonadati</taxon>
        <taxon>Pseudomonadota</taxon>
        <taxon>Alphaproteobacteria</taxon>
        <taxon>Hyphomicrobiales</taxon>
        <taxon>Phyllobacteriaceae</taxon>
        <taxon>Mesorhizobium</taxon>
    </lineage>
</organism>
<dbReference type="Proteomes" id="UP000273786">
    <property type="component" value="Unassembled WGS sequence"/>
</dbReference>
<keyword evidence="2" id="KW-0238">DNA-binding</keyword>
<dbReference type="SUPFAM" id="SSF75516">
    <property type="entry name" value="Pheromone-binding domain of LuxR-like quorum-sensing transcription factors"/>
    <property type="match status" value="1"/>
</dbReference>
<gene>
    <name evidence="5" type="ORF">EH240_36120</name>
</gene>
<dbReference type="Pfam" id="PF03472">
    <property type="entry name" value="Autoind_bind"/>
    <property type="match status" value="1"/>
</dbReference>
<dbReference type="InterPro" id="IPR005143">
    <property type="entry name" value="TF_LuxR_autoind-bd_dom"/>
</dbReference>
<keyword evidence="3" id="KW-0804">Transcription</keyword>
<dbReference type="OrthoDB" id="9803630at2"/>
<evidence type="ECO:0000313" key="5">
    <source>
        <dbReference type="EMBL" id="RRH87720.1"/>
    </source>
</evidence>
<dbReference type="EMBL" id="RQXT01000102">
    <property type="protein sequence ID" value="RRH87720.1"/>
    <property type="molecule type" value="Genomic_DNA"/>
</dbReference>
<name>A0A3P3EMV3_9HYPH</name>
<evidence type="ECO:0000256" key="1">
    <source>
        <dbReference type="ARBA" id="ARBA00023015"/>
    </source>
</evidence>
<sequence>MTHLDLAFKDFIDALETAMMRLVSKVPLIILPGGWVTDGLLVSGFPALTVLSSYPTSWAQPYIEQRYEDFDPVVGLARSSQRLIQWDRRTLRLPSASQQRFEAAKFGIQSGATVPIRRGFVRFAAFMKHSDPMILWSWVALSPSQP</sequence>
<evidence type="ECO:0000313" key="6">
    <source>
        <dbReference type="Proteomes" id="UP000273786"/>
    </source>
</evidence>
<comment type="caution">
    <text evidence="5">The sequence shown here is derived from an EMBL/GenBank/DDBJ whole genome shotgun (WGS) entry which is preliminary data.</text>
</comment>
<dbReference type="AlphaFoldDB" id="A0A3P3EMV3"/>
<dbReference type="GO" id="GO:0003677">
    <property type="term" value="F:DNA binding"/>
    <property type="evidence" value="ECO:0007669"/>
    <property type="project" value="UniProtKB-KW"/>
</dbReference>
<proteinExistence type="predicted"/>
<dbReference type="InterPro" id="IPR036693">
    <property type="entry name" value="TF_LuxR_autoind-bd_dom_sf"/>
</dbReference>
<protein>
    <recommendedName>
        <fullName evidence="4">Transcription factor LuxR-like autoinducer-binding domain-containing protein</fullName>
    </recommendedName>
</protein>
<accession>A0A3P3EMV3</accession>
<dbReference type="Gene3D" id="3.30.450.80">
    <property type="entry name" value="Transcription factor LuxR-like, autoinducer-binding domain"/>
    <property type="match status" value="1"/>
</dbReference>
<evidence type="ECO:0000259" key="4">
    <source>
        <dbReference type="Pfam" id="PF03472"/>
    </source>
</evidence>
<feature type="domain" description="Transcription factor LuxR-like autoinducer-binding" evidence="4">
    <location>
        <begin position="46"/>
        <end position="126"/>
    </location>
</feature>
<evidence type="ECO:0000256" key="3">
    <source>
        <dbReference type="ARBA" id="ARBA00023163"/>
    </source>
</evidence>
<dbReference type="RefSeq" id="WP_125007119.1">
    <property type="nucleotide sequence ID" value="NZ_RQXT01000102.1"/>
</dbReference>
<keyword evidence="6" id="KW-1185">Reference proteome</keyword>
<keyword evidence="1" id="KW-0805">Transcription regulation</keyword>
<evidence type="ECO:0000256" key="2">
    <source>
        <dbReference type="ARBA" id="ARBA00023125"/>
    </source>
</evidence>
<reference evidence="5 6" key="1">
    <citation type="submission" date="2018-11" db="EMBL/GenBank/DDBJ databases">
        <title>the genome of Mesorhizobium tamadayense DSM 28320.</title>
        <authorList>
            <person name="Gao J."/>
        </authorList>
    </citation>
    <scope>NUCLEOTIDE SEQUENCE [LARGE SCALE GENOMIC DNA]</scope>
    <source>
        <strain evidence="5 6">DSM 28320</strain>
    </source>
</reference>